<feature type="compositionally biased region" description="Basic and acidic residues" evidence="1">
    <location>
        <begin position="116"/>
        <end position="125"/>
    </location>
</feature>
<dbReference type="EMBL" id="CT868252">
    <property type="protein sequence ID" value="CAK77041.1"/>
    <property type="molecule type" value="Genomic_DNA"/>
</dbReference>
<name>A0D1X4_PARTE</name>
<dbReference type="HOGENOM" id="CLU_1889799_0_0_1"/>
<organism evidence="2 3">
    <name type="scientific">Paramecium tetraurelia</name>
    <dbReference type="NCBI Taxonomy" id="5888"/>
    <lineage>
        <taxon>Eukaryota</taxon>
        <taxon>Sar</taxon>
        <taxon>Alveolata</taxon>
        <taxon>Ciliophora</taxon>
        <taxon>Intramacronucleata</taxon>
        <taxon>Oligohymenophorea</taxon>
        <taxon>Peniculida</taxon>
        <taxon>Parameciidae</taxon>
        <taxon>Paramecium</taxon>
    </lineage>
</organism>
<protein>
    <submittedName>
        <fullName evidence="2">Uncharacterized protein</fullName>
    </submittedName>
</protein>
<evidence type="ECO:0000256" key="1">
    <source>
        <dbReference type="SAM" id="MobiDB-lite"/>
    </source>
</evidence>
<dbReference type="RefSeq" id="XP_001444438.1">
    <property type="nucleotide sequence ID" value="XM_001444401.2"/>
</dbReference>
<dbReference type="Proteomes" id="UP000000600">
    <property type="component" value="Unassembled WGS sequence"/>
</dbReference>
<dbReference type="GeneID" id="5030223"/>
<dbReference type="KEGG" id="ptm:GSPATT00012566001"/>
<sequence length="135" mass="16672">MRKKRKEYIESSIRNLNLERSQYIRQRKKRGREEKYQRSMYLKQKEVLHLQRKSQFKIDKCSKKIGNIYSKQQRQLIVLYHLIITKQRKKGSDVSILNQIYKRKFKKEKRRKRILTQKDGERSETKGSLQKRNQD</sequence>
<evidence type="ECO:0000313" key="3">
    <source>
        <dbReference type="Proteomes" id="UP000000600"/>
    </source>
</evidence>
<proteinExistence type="predicted"/>
<dbReference type="AlphaFoldDB" id="A0D1X4"/>
<evidence type="ECO:0000313" key="2">
    <source>
        <dbReference type="EMBL" id="CAK77041.1"/>
    </source>
</evidence>
<reference evidence="2 3" key="1">
    <citation type="journal article" date="2006" name="Nature">
        <title>Global trends of whole-genome duplications revealed by the ciliate Paramecium tetraurelia.</title>
        <authorList>
            <consortium name="Genoscope"/>
            <person name="Aury J.-M."/>
            <person name="Jaillon O."/>
            <person name="Duret L."/>
            <person name="Noel B."/>
            <person name="Jubin C."/>
            <person name="Porcel B.M."/>
            <person name="Segurens B."/>
            <person name="Daubin V."/>
            <person name="Anthouard V."/>
            <person name="Aiach N."/>
            <person name="Arnaiz O."/>
            <person name="Billaut A."/>
            <person name="Beisson J."/>
            <person name="Blanc I."/>
            <person name="Bouhouche K."/>
            <person name="Camara F."/>
            <person name="Duharcourt S."/>
            <person name="Guigo R."/>
            <person name="Gogendeau D."/>
            <person name="Katinka M."/>
            <person name="Keller A.-M."/>
            <person name="Kissmehl R."/>
            <person name="Klotz C."/>
            <person name="Koll F."/>
            <person name="Le Moue A."/>
            <person name="Lepere C."/>
            <person name="Malinsky S."/>
            <person name="Nowacki M."/>
            <person name="Nowak J.K."/>
            <person name="Plattner H."/>
            <person name="Poulain J."/>
            <person name="Ruiz F."/>
            <person name="Serrano V."/>
            <person name="Zagulski M."/>
            <person name="Dessen P."/>
            <person name="Betermier M."/>
            <person name="Weissenbach J."/>
            <person name="Scarpelli C."/>
            <person name="Schachter V."/>
            <person name="Sperling L."/>
            <person name="Meyer E."/>
            <person name="Cohen J."/>
            <person name="Wincker P."/>
        </authorList>
    </citation>
    <scope>NUCLEOTIDE SEQUENCE [LARGE SCALE GENOMIC DNA]</scope>
    <source>
        <strain evidence="2 3">Stock d4-2</strain>
    </source>
</reference>
<keyword evidence="3" id="KW-1185">Reference proteome</keyword>
<feature type="compositionally biased region" description="Polar residues" evidence="1">
    <location>
        <begin position="126"/>
        <end position="135"/>
    </location>
</feature>
<dbReference type="InParanoid" id="A0D1X4"/>
<accession>A0D1X4</accession>
<feature type="region of interest" description="Disordered" evidence="1">
    <location>
        <begin position="108"/>
        <end position="135"/>
    </location>
</feature>
<gene>
    <name evidence="2" type="ORF">GSPATT00012566001</name>
</gene>